<name>A0ABQ4ASH8_9ACTN</name>
<dbReference type="CDD" id="cd00161">
    <property type="entry name" value="beta-trefoil_Ricin-like"/>
    <property type="match status" value="1"/>
</dbReference>
<evidence type="ECO:0000313" key="3">
    <source>
        <dbReference type="Proteomes" id="UP000631312"/>
    </source>
</evidence>
<protein>
    <recommendedName>
        <fullName evidence="4">Ricin B lectin domain-containing protein</fullName>
    </recommendedName>
</protein>
<feature type="chain" id="PRO_5046968133" description="Ricin B lectin domain-containing protein" evidence="1">
    <location>
        <begin position="30"/>
        <end position="194"/>
    </location>
</feature>
<feature type="signal peptide" evidence="1">
    <location>
        <begin position="1"/>
        <end position="29"/>
    </location>
</feature>
<organism evidence="2 3">
    <name type="scientific">Actinoplanes lobatus</name>
    <dbReference type="NCBI Taxonomy" id="113568"/>
    <lineage>
        <taxon>Bacteria</taxon>
        <taxon>Bacillati</taxon>
        <taxon>Actinomycetota</taxon>
        <taxon>Actinomycetes</taxon>
        <taxon>Micromonosporales</taxon>
        <taxon>Micromonosporaceae</taxon>
        <taxon>Actinoplanes</taxon>
    </lineage>
</organism>
<evidence type="ECO:0000256" key="1">
    <source>
        <dbReference type="SAM" id="SignalP"/>
    </source>
</evidence>
<reference evidence="2 3" key="1">
    <citation type="submission" date="2021-01" db="EMBL/GenBank/DDBJ databases">
        <title>Whole genome shotgun sequence of Actinoplanes lobatus NBRC 12513.</title>
        <authorList>
            <person name="Komaki H."/>
            <person name="Tamura T."/>
        </authorList>
    </citation>
    <scope>NUCLEOTIDE SEQUENCE [LARGE SCALE GENOMIC DNA]</scope>
    <source>
        <strain evidence="2 3">NBRC 12513</strain>
    </source>
</reference>
<dbReference type="InterPro" id="IPR035992">
    <property type="entry name" value="Ricin_B-like_lectins"/>
</dbReference>
<proteinExistence type="predicted"/>
<dbReference type="Gene3D" id="2.80.10.50">
    <property type="match status" value="1"/>
</dbReference>
<accession>A0ABQ4ASH8</accession>
<dbReference type="SUPFAM" id="SSF50370">
    <property type="entry name" value="Ricin B-like lectins"/>
    <property type="match status" value="1"/>
</dbReference>
<dbReference type="EMBL" id="BOMP01000114">
    <property type="protein sequence ID" value="GIE43956.1"/>
    <property type="molecule type" value="Genomic_DNA"/>
</dbReference>
<gene>
    <name evidence="2" type="ORF">Alo02nite_68540</name>
</gene>
<comment type="caution">
    <text evidence="2">The sequence shown here is derived from an EMBL/GenBank/DDBJ whole genome shotgun (WGS) entry which is preliminary data.</text>
</comment>
<evidence type="ECO:0008006" key="4">
    <source>
        <dbReference type="Google" id="ProtNLM"/>
    </source>
</evidence>
<evidence type="ECO:0000313" key="2">
    <source>
        <dbReference type="EMBL" id="GIE43956.1"/>
    </source>
</evidence>
<dbReference type="PROSITE" id="PS50231">
    <property type="entry name" value="RICIN_B_LECTIN"/>
    <property type="match status" value="1"/>
</dbReference>
<keyword evidence="3" id="KW-1185">Reference proteome</keyword>
<keyword evidence="1" id="KW-0732">Signal</keyword>
<dbReference type="Proteomes" id="UP000631312">
    <property type="component" value="Unassembled WGS sequence"/>
</dbReference>
<sequence>MKLGRVPRAVAAAVVGVLAVVVSPVAAHANPVDSWVAWINEKNSGTATLLLDIAGTAPAPVGERAVVSQWDQRPDGSDLVGDQLWRMVDLGESVFVFQSAGTSQQYGLSIKDNKYSNGAEVIQWWFQPDNPFQRWKRENAGSGVYKFRNLGITSALPMCLAVAGAGDGLIEHNDRVILWDCRATGADQKWREAN</sequence>